<evidence type="ECO:0000256" key="2">
    <source>
        <dbReference type="ARBA" id="ARBA00023043"/>
    </source>
</evidence>
<evidence type="ECO:0000313" key="4">
    <source>
        <dbReference type="EMBL" id="KAH0552127.1"/>
    </source>
</evidence>
<dbReference type="EMBL" id="JAHXZJ010001492">
    <property type="protein sequence ID" value="KAH0552127.1"/>
    <property type="molecule type" value="Genomic_DNA"/>
</dbReference>
<feature type="repeat" description="ANK" evidence="3">
    <location>
        <begin position="442"/>
        <end position="474"/>
    </location>
</feature>
<feature type="repeat" description="ANK" evidence="3">
    <location>
        <begin position="474"/>
        <end position="506"/>
    </location>
</feature>
<evidence type="ECO:0000256" key="1">
    <source>
        <dbReference type="ARBA" id="ARBA00022737"/>
    </source>
</evidence>
<sequence length="779" mass="89419">MSPENTIQLEERSNESRTISDGEIMINLQRKHLNSIKDPLVLELAIKAKDCKLIEHLLEINYNVNITSNYCEPVLNCAINCNNYNLVKKLIPKVDINARTKDGTALALAIALEYYDIANLLISAGANVKDHKKTNYNLINEAVDSGKYEMVKCLISLGYNLNNICPKTEETPLQIAARKNSKELVEILINNNADVNSELQCSLASFINRIFGNRNFTSPLHYAVVNKNKEIVYMLLKKGANIGIKSELLGSVVDKARSMNFIEFLEILSVINIDKNSSSDCDKEVHWAVDECEFDLARKLIDRILIKLQEIFSQNEPLIQIACKKWEEIIQYLIYGIPTDYSSAFCNVTFLLSALFNNHVELAKYLIDKYGEVNEAWCDVKPLQVAIINNRVEIAKYLIDKGANLNCLWRDITPLHLGILFGRNEIAEYIIEKGADLNAVWRGTTLLNLAIFYARNRIAKDLIDKNANLNVISHGISSLRLAMCKKNEEIAEYLIENGANLDEICQENISSNLDVEFQQNEVVKFLLSKNASLKNFFKDKSGLNELSILNYFLHVNVGYSCYSCIKINDLESKKKTTLLHLALKSDDENFINCLLNAGFDVNKEDSDGKVAINYTIEYLEEYHRLDCVELIEEHVIKLLAAEFYVSDKNKNFSRDYDSLYYECLEEVKILKEGSLTSTLTFYDLLHRPINESTRKLRIWFKNSRNDEQVDFNYIKLVFPLYRGIINFRLKKVLKRAELMVKLNKFVCYLSCNLYLEANLVRDIFEYLSNVELKVIYNNL</sequence>
<dbReference type="AlphaFoldDB" id="A0AAV7I1S3"/>
<dbReference type="SMART" id="SM00248">
    <property type="entry name" value="ANK"/>
    <property type="match status" value="12"/>
</dbReference>
<evidence type="ECO:0000256" key="3">
    <source>
        <dbReference type="PROSITE-ProRule" id="PRU00023"/>
    </source>
</evidence>
<reference evidence="4 5" key="1">
    <citation type="journal article" date="2021" name="J. Hered.">
        <title>A chromosome-level genome assembly of the parasitoid wasp, Cotesia glomerata (Hymenoptera: Braconidae).</title>
        <authorList>
            <person name="Pinto B.J."/>
            <person name="Weis J.J."/>
            <person name="Gamble T."/>
            <person name="Ode P.J."/>
            <person name="Paul R."/>
            <person name="Zaspel J.M."/>
        </authorList>
    </citation>
    <scope>NUCLEOTIDE SEQUENCE [LARGE SCALE GENOMIC DNA]</scope>
    <source>
        <strain evidence="4">CgM1</strain>
    </source>
</reference>
<dbReference type="Proteomes" id="UP000826195">
    <property type="component" value="Unassembled WGS sequence"/>
</dbReference>
<accession>A0AAV7I1S3</accession>
<dbReference type="PROSITE" id="PS50297">
    <property type="entry name" value="ANK_REP_REGION"/>
    <property type="match status" value="6"/>
</dbReference>
<dbReference type="Pfam" id="PF12796">
    <property type="entry name" value="Ank_2"/>
    <property type="match status" value="3"/>
</dbReference>
<name>A0AAV7I1S3_COTGL</name>
<dbReference type="InterPro" id="IPR036770">
    <property type="entry name" value="Ankyrin_rpt-contain_sf"/>
</dbReference>
<gene>
    <name evidence="4" type="ORF">KQX54_006010</name>
</gene>
<feature type="repeat" description="ANK" evidence="3">
    <location>
        <begin position="410"/>
        <end position="442"/>
    </location>
</feature>
<feature type="repeat" description="ANK" evidence="3">
    <location>
        <begin position="382"/>
        <end position="406"/>
    </location>
</feature>
<dbReference type="PROSITE" id="PS50088">
    <property type="entry name" value="ANK_REPEAT"/>
    <property type="match status" value="7"/>
</dbReference>
<dbReference type="PANTHER" id="PTHR24198">
    <property type="entry name" value="ANKYRIN REPEAT AND PROTEIN KINASE DOMAIN-CONTAINING PROTEIN"/>
    <property type="match status" value="1"/>
</dbReference>
<dbReference type="PANTHER" id="PTHR24198:SF165">
    <property type="entry name" value="ANKYRIN REPEAT-CONTAINING PROTEIN-RELATED"/>
    <property type="match status" value="1"/>
</dbReference>
<keyword evidence="2 3" id="KW-0040">ANK repeat</keyword>
<evidence type="ECO:0008006" key="6">
    <source>
        <dbReference type="Google" id="ProtNLM"/>
    </source>
</evidence>
<feature type="repeat" description="ANK" evidence="3">
    <location>
        <begin position="574"/>
        <end position="606"/>
    </location>
</feature>
<comment type="caution">
    <text evidence="4">The sequence shown here is derived from an EMBL/GenBank/DDBJ whole genome shotgun (WGS) entry which is preliminary data.</text>
</comment>
<keyword evidence="5" id="KW-1185">Reference proteome</keyword>
<dbReference type="SUPFAM" id="SSF48403">
    <property type="entry name" value="Ankyrin repeat"/>
    <property type="match status" value="2"/>
</dbReference>
<protein>
    <recommendedName>
        <fullName evidence="6">Ankyrin repeat protein</fullName>
    </recommendedName>
</protein>
<dbReference type="InterPro" id="IPR002110">
    <property type="entry name" value="Ankyrin_rpt"/>
</dbReference>
<feature type="repeat" description="ANK" evidence="3">
    <location>
        <begin position="215"/>
        <end position="247"/>
    </location>
</feature>
<proteinExistence type="predicted"/>
<keyword evidence="1" id="KW-0677">Repeat</keyword>
<feature type="repeat" description="ANK" evidence="3">
    <location>
        <begin position="168"/>
        <end position="200"/>
    </location>
</feature>
<dbReference type="Gene3D" id="1.25.40.20">
    <property type="entry name" value="Ankyrin repeat-containing domain"/>
    <property type="match status" value="4"/>
</dbReference>
<evidence type="ECO:0000313" key="5">
    <source>
        <dbReference type="Proteomes" id="UP000826195"/>
    </source>
</evidence>
<organism evidence="4 5">
    <name type="scientific">Cotesia glomerata</name>
    <name type="common">Lepidopteran parasitic wasp</name>
    <name type="synonym">Apanteles glomeratus</name>
    <dbReference type="NCBI Taxonomy" id="32391"/>
    <lineage>
        <taxon>Eukaryota</taxon>
        <taxon>Metazoa</taxon>
        <taxon>Ecdysozoa</taxon>
        <taxon>Arthropoda</taxon>
        <taxon>Hexapoda</taxon>
        <taxon>Insecta</taxon>
        <taxon>Pterygota</taxon>
        <taxon>Neoptera</taxon>
        <taxon>Endopterygota</taxon>
        <taxon>Hymenoptera</taxon>
        <taxon>Apocrita</taxon>
        <taxon>Ichneumonoidea</taxon>
        <taxon>Braconidae</taxon>
        <taxon>Microgastrinae</taxon>
        <taxon>Cotesia</taxon>
    </lineage>
</organism>